<proteinExistence type="predicted"/>
<dbReference type="STRING" id="1058.SAMN05421783_12067"/>
<gene>
    <name evidence="1" type="ORF">SAMN05421783_12067</name>
</gene>
<dbReference type="EMBL" id="FNNZ01000020">
    <property type="protein sequence ID" value="SDX30814.1"/>
    <property type="molecule type" value="Genomic_DNA"/>
</dbReference>
<organism evidence="1 2">
    <name type="scientific">Thiocapsa roseopersicina</name>
    <dbReference type="NCBI Taxonomy" id="1058"/>
    <lineage>
        <taxon>Bacteria</taxon>
        <taxon>Pseudomonadati</taxon>
        <taxon>Pseudomonadota</taxon>
        <taxon>Gammaproteobacteria</taxon>
        <taxon>Chromatiales</taxon>
        <taxon>Chromatiaceae</taxon>
        <taxon>Thiocapsa</taxon>
    </lineage>
</organism>
<name>A0A1H3ANT0_THIRO</name>
<dbReference type="AlphaFoldDB" id="A0A1H3ANT0"/>
<reference evidence="2" key="1">
    <citation type="submission" date="2016-10" db="EMBL/GenBank/DDBJ databases">
        <authorList>
            <person name="Varghese N."/>
            <person name="Submissions S."/>
        </authorList>
    </citation>
    <scope>NUCLEOTIDE SEQUENCE [LARGE SCALE GENOMIC DNA]</scope>
    <source>
        <strain evidence="2">DSM 217</strain>
    </source>
</reference>
<protein>
    <recommendedName>
        <fullName evidence="3">Transposase</fullName>
    </recommendedName>
</protein>
<evidence type="ECO:0000313" key="1">
    <source>
        <dbReference type="EMBL" id="SDX30814.1"/>
    </source>
</evidence>
<keyword evidence="2" id="KW-1185">Reference proteome</keyword>
<dbReference type="Proteomes" id="UP000198816">
    <property type="component" value="Unassembled WGS sequence"/>
</dbReference>
<evidence type="ECO:0008006" key="3">
    <source>
        <dbReference type="Google" id="ProtNLM"/>
    </source>
</evidence>
<accession>A0A1H3ANT0</accession>
<evidence type="ECO:0000313" key="2">
    <source>
        <dbReference type="Proteomes" id="UP000198816"/>
    </source>
</evidence>
<sequence>MSFELPFRKECVGFASLKKTCRKLGISFWDYLGDRIKQLGTVLLLPDIIRERALAASAMP</sequence>